<sequence length="182" mass="18718">MFYLSSRLCVVLGMFATLSSLASAAPTEVTLLVPPFFNSEPAPLTATVLGVDAQGRTTYALNQDEMQGSSTLAPVTGGSFFDYSFFSTTDYATPKGTMVAAADYASYTLAADVPGIAITIGFDCALQNGNAVCTGLDESSKPATATISSLQPLVVDVIATATPQVAGKPSSSRKLSVPILAL</sequence>
<reference evidence="2" key="1">
    <citation type="submission" date="2023-03" db="EMBL/GenBank/DDBJ databases">
        <title>Massive genome expansion in bonnet fungi (Mycena s.s.) driven by repeated elements and novel gene families across ecological guilds.</title>
        <authorList>
            <consortium name="Lawrence Berkeley National Laboratory"/>
            <person name="Harder C.B."/>
            <person name="Miyauchi S."/>
            <person name="Viragh M."/>
            <person name="Kuo A."/>
            <person name="Thoen E."/>
            <person name="Andreopoulos B."/>
            <person name="Lu D."/>
            <person name="Skrede I."/>
            <person name="Drula E."/>
            <person name="Henrissat B."/>
            <person name="Morin E."/>
            <person name="Kohler A."/>
            <person name="Barry K."/>
            <person name="LaButti K."/>
            <person name="Morin E."/>
            <person name="Salamov A."/>
            <person name="Lipzen A."/>
            <person name="Mereny Z."/>
            <person name="Hegedus B."/>
            <person name="Baldrian P."/>
            <person name="Stursova M."/>
            <person name="Weitz H."/>
            <person name="Taylor A."/>
            <person name="Grigoriev I.V."/>
            <person name="Nagy L.G."/>
            <person name="Martin F."/>
            <person name="Kauserud H."/>
        </authorList>
    </citation>
    <scope>NUCLEOTIDE SEQUENCE</scope>
    <source>
        <strain evidence="2">CBHHK200</strain>
    </source>
</reference>
<evidence type="ECO:0000256" key="1">
    <source>
        <dbReference type="SAM" id="SignalP"/>
    </source>
</evidence>
<keyword evidence="1" id="KW-0732">Signal</keyword>
<dbReference type="EMBL" id="JARJCM010000114">
    <property type="protein sequence ID" value="KAJ7028280.1"/>
    <property type="molecule type" value="Genomic_DNA"/>
</dbReference>
<comment type="caution">
    <text evidence="2">The sequence shown here is derived from an EMBL/GenBank/DDBJ whole genome shotgun (WGS) entry which is preliminary data.</text>
</comment>
<organism evidence="2 3">
    <name type="scientific">Mycena alexandri</name>
    <dbReference type="NCBI Taxonomy" id="1745969"/>
    <lineage>
        <taxon>Eukaryota</taxon>
        <taxon>Fungi</taxon>
        <taxon>Dikarya</taxon>
        <taxon>Basidiomycota</taxon>
        <taxon>Agaricomycotina</taxon>
        <taxon>Agaricomycetes</taxon>
        <taxon>Agaricomycetidae</taxon>
        <taxon>Agaricales</taxon>
        <taxon>Marasmiineae</taxon>
        <taxon>Mycenaceae</taxon>
        <taxon>Mycena</taxon>
    </lineage>
</organism>
<feature type="chain" id="PRO_5042214225" evidence="1">
    <location>
        <begin position="25"/>
        <end position="182"/>
    </location>
</feature>
<dbReference type="Proteomes" id="UP001218188">
    <property type="component" value="Unassembled WGS sequence"/>
</dbReference>
<evidence type="ECO:0000313" key="3">
    <source>
        <dbReference type="Proteomes" id="UP001218188"/>
    </source>
</evidence>
<proteinExistence type="predicted"/>
<name>A0AAD6WXH9_9AGAR</name>
<accession>A0AAD6WXH9</accession>
<dbReference type="AlphaFoldDB" id="A0AAD6WXH9"/>
<gene>
    <name evidence="2" type="ORF">C8F04DRAFT_1291525</name>
</gene>
<protein>
    <submittedName>
        <fullName evidence="2">Uncharacterized protein</fullName>
    </submittedName>
</protein>
<evidence type="ECO:0000313" key="2">
    <source>
        <dbReference type="EMBL" id="KAJ7028280.1"/>
    </source>
</evidence>
<feature type="signal peptide" evidence="1">
    <location>
        <begin position="1"/>
        <end position="24"/>
    </location>
</feature>
<keyword evidence="3" id="KW-1185">Reference proteome</keyword>